<protein>
    <submittedName>
        <fullName evidence="1">Phosphoserine phosphatase</fullName>
    </submittedName>
</protein>
<keyword evidence="2" id="KW-1185">Reference proteome</keyword>
<evidence type="ECO:0000313" key="2">
    <source>
        <dbReference type="Proteomes" id="UP000183613"/>
    </source>
</evidence>
<dbReference type="AlphaFoldDB" id="A0A1H5NQX8"/>
<dbReference type="Proteomes" id="UP000183613">
    <property type="component" value="Unassembled WGS sequence"/>
</dbReference>
<sequence length="369" mass="41108">MNTSKPVAMGASLLANDLGEQARSLRGCYKRPLTGNRAFTKALTALLFALPLFAQAADPLPSWNDGPAKKSIIEFVQTVTAPNNKGFVQPEARIAVFDNDGTLWSEQPGYFEELFAFDEIKRMAAQHPEWKDQQPFKAVIENDHKALAEGGMEGLLKIFMATHAGLTTDEFRDNVQRWLSTARHPTTGKPYTEMVYKPMLEVLDYLRGQGFTPYMVSGGDTGFMRVFAEEVYGIPPEHVIGSTFVTEYQLKDGKPSILRTAKIAHNDDGPGKPVSIDSVIGRRPILAFGNSDGDLQMLQWTAAGAGPHFMGLVHHTDAKREWAYDKDSKIGRLDKALDEAKKQDWTIVDMATEWRQIYPFESTGTQHPQ</sequence>
<evidence type="ECO:0000313" key="1">
    <source>
        <dbReference type="EMBL" id="SEF03241.1"/>
    </source>
</evidence>
<name>A0A1H5NQX8_PSEDM</name>
<dbReference type="Gene3D" id="3.40.50.1000">
    <property type="entry name" value="HAD superfamily/HAD-like"/>
    <property type="match status" value="1"/>
</dbReference>
<dbReference type="SUPFAM" id="SSF56784">
    <property type="entry name" value="HAD-like"/>
    <property type="match status" value="1"/>
</dbReference>
<gene>
    <name evidence="1" type="ORF">SAMN04489800_3780</name>
</gene>
<proteinExistence type="predicted"/>
<organism evidence="1 2">
    <name type="scientific">Pseudomonas deceptionensis</name>
    <dbReference type="NCBI Taxonomy" id="882211"/>
    <lineage>
        <taxon>Bacteria</taxon>
        <taxon>Pseudomonadati</taxon>
        <taxon>Pseudomonadota</taxon>
        <taxon>Gammaproteobacteria</taxon>
        <taxon>Pseudomonadales</taxon>
        <taxon>Pseudomonadaceae</taxon>
        <taxon>Pseudomonas</taxon>
    </lineage>
</organism>
<dbReference type="Pfam" id="PF12710">
    <property type="entry name" value="HAD"/>
    <property type="match status" value="1"/>
</dbReference>
<reference evidence="1" key="1">
    <citation type="submission" date="2016-10" db="EMBL/GenBank/DDBJ databases">
        <authorList>
            <person name="Varghese N."/>
            <person name="Submissions S."/>
        </authorList>
    </citation>
    <scope>NUCLEOTIDE SEQUENCE [LARGE SCALE GENOMIC DNA]</scope>
    <source>
        <strain evidence="1">LMG 25555</strain>
    </source>
</reference>
<accession>A0A1H5NQX8</accession>
<dbReference type="InterPro" id="IPR036412">
    <property type="entry name" value="HAD-like_sf"/>
</dbReference>
<comment type="caution">
    <text evidence="1">The sequence shown here is derived from an EMBL/GenBank/DDBJ whole genome shotgun (WGS) entry which is preliminary data.</text>
</comment>
<dbReference type="EMBL" id="FNUD01000002">
    <property type="protein sequence ID" value="SEF03241.1"/>
    <property type="molecule type" value="Genomic_DNA"/>
</dbReference>
<dbReference type="InterPro" id="IPR023214">
    <property type="entry name" value="HAD_sf"/>
</dbReference>